<evidence type="ECO:0000256" key="1">
    <source>
        <dbReference type="ARBA" id="ARBA00023015"/>
    </source>
</evidence>
<evidence type="ECO:0000313" key="7">
    <source>
        <dbReference type="Proteomes" id="UP001209803"/>
    </source>
</evidence>
<dbReference type="PROSITE" id="PS01124">
    <property type="entry name" value="HTH_ARAC_FAMILY_2"/>
    <property type="match status" value="1"/>
</dbReference>
<keyword evidence="2" id="KW-0238">DNA-binding</keyword>
<feature type="transmembrane region" description="Helical" evidence="4">
    <location>
        <begin position="234"/>
        <end position="255"/>
    </location>
</feature>
<accession>A0ABY8EWV3</accession>
<evidence type="ECO:0000313" key="6">
    <source>
        <dbReference type="EMBL" id="WFE87472.1"/>
    </source>
</evidence>
<dbReference type="InterPro" id="IPR018062">
    <property type="entry name" value="HTH_AraC-typ_CS"/>
</dbReference>
<dbReference type="PANTHER" id="PTHR43280:SF2">
    <property type="entry name" value="HTH-TYPE TRANSCRIPTIONAL REGULATOR EXSA"/>
    <property type="match status" value="1"/>
</dbReference>
<feature type="transmembrane region" description="Helical" evidence="4">
    <location>
        <begin position="386"/>
        <end position="408"/>
    </location>
</feature>
<dbReference type="SMART" id="SM00342">
    <property type="entry name" value="HTH_ARAC"/>
    <property type="match status" value="1"/>
</dbReference>
<keyword evidence="4" id="KW-0472">Membrane</keyword>
<reference evidence="6 7" key="1">
    <citation type="submission" date="2023-03" db="EMBL/GenBank/DDBJ databases">
        <title>Roseibium porphyridii sp. nov. and Roseibium rhodosorbium sp. nov. isolated from marine algae, Porphyridium cruentum and Rhodosorus marinus, respectively.</title>
        <authorList>
            <person name="Lee M.W."/>
            <person name="Choi B.J."/>
            <person name="Lee J.K."/>
            <person name="Choi D.G."/>
            <person name="Baek J.H."/>
            <person name="Bayburt H."/>
            <person name="Kim J.M."/>
            <person name="Han D.M."/>
            <person name="Kim K.H."/>
            <person name="Jeon C.O."/>
        </authorList>
    </citation>
    <scope>NUCLEOTIDE SEQUENCE [LARGE SCALE GENOMIC DNA]</scope>
    <source>
        <strain evidence="6 7">KMA01</strain>
    </source>
</reference>
<evidence type="ECO:0000259" key="5">
    <source>
        <dbReference type="PROSITE" id="PS01124"/>
    </source>
</evidence>
<dbReference type="PROSITE" id="PS00041">
    <property type="entry name" value="HTH_ARAC_FAMILY_1"/>
    <property type="match status" value="1"/>
</dbReference>
<keyword evidence="3" id="KW-0804">Transcription</keyword>
<proteinExistence type="predicted"/>
<feature type="transmembrane region" description="Helical" evidence="4">
    <location>
        <begin position="262"/>
        <end position="280"/>
    </location>
</feature>
<protein>
    <submittedName>
        <fullName evidence="6">Helix-turn-helix domain-containing protein</fullName>
    </submittedName>
</protein>
<feature type="transmembrane region" description="Helical" evidence="4">
    <location>
        <begin position="428"/>
        <end position="449"/>
    </location>
</feature>
<sequence>MERIIRILTDMRLHLSDMRANVQAAGQIEVQRFMKRYKPRTALVFATLFLIFIATVKSKAEDPGNTCATGFINGLENTLSENQSDQLRSLNAEYYIDLSNSLETSEISQKEFSKLPCATALQAPLPGQTLWLRFAVNNDHETRKHWLVAFAETIFDDVIIYEQTRDDLVLIAQDGRTVPQLERASRSMKPGLPLVVGPGERKVFYLRVAGTVEPTLKPVIITPNLFADWSTGMMILNALFLSYVLSITIFSLIIFRQIETRFYKYYSLYLVSQFLFSFLYDGWLHKILGITLPVSVISPVMFFFTGVAAFANVQYCRILLEVDAGQRRLTVLFSVLSVTTIISTVLAVLDPWTLAVPLHVIYFFCPLVLLIVALRKIREGLPQAKPIALSLLFFTSGLVVAVYFFSFPLEITNATYAYELIIRYPISWGYYIAIIGETTFMLIAISVMVKTMQSQKHAAIMEANLLRSDVTVKAEALKDTGARIDALETILTEDPNNNLLAPAEKRFLEQATDCVQVHIKDENFGVKELAAALAMSEKTLGRRIKKVNGLTSAAFIRSVRLNQARDLILMRQHNTIAEIAHASGFSSVSYFSKMYRQAFNETPGDALKNATADPQK</sequence>
<dbReference type="RefSeq" id="WP_265681845.1">
    <property type="nucleotide sequence ID" value="NZ_CP120863.1"/>
</dbReference>
<evidence type="ECO:0000256" key="3">
    <source>
        <dbReference type="ARBA" id="ARBA00023163"/>
    </source>
</evidence>
<dbReference type="Proteomes" id="UP001209803">
    <property type="component" value="Chromosome"/>
</dbReference>
<organism evidence="6 7">
    <name type="scientific">Roseibium porphyridii</name>
    <dbReference type="NCBI Taxonomy" id="2866279"/>
    <lineage>
        <taxon>Bacteria</taxon>
        <taxon>Pseudomonadati</taxon>
        <taxon>Pseudomonadota</taxon>
        <taxon>Alphaproteobacteria</taxon>
        <taxon>Hyphomicrobiales</taxon>
        <taxon>Stappiaceae</taxon>
        <taxon>Roseibium</taxon>
    </lineage>
</organism>
<feature type="transmembrane region" description="Helical" evidence="4">
    <location>
        <begin position="329"/>
        <end position="349"/>
    </location>
</feature>
<feature type="transmembrane region" description="Helical" evidence="4">
    <location>
        <begin position="300"/>
        <end position="320"/>
    </location>
</feature>
<dbReference type="Pfam" id="PF07696">
    <property type="entry name" value="7TMR-DISMED2"/>
    <property type="match status" value="1"/>
</dbReference>
<dbReference type="SUPFAM" id="SSF46689">
    <property type="entry name" value="Homeodomain-like"/>
    <property type="match status" value="1"/>
</dbReference>
<keyword evidence="1" id="KW-0805">Transcription regulation</keyword>
<dbReference type="EMBL" id="CP120863">
    <property type="protein sequence ID" value="WFE87472.1"/>
    <property type="molecule type" value="Genomic_DNA"/>
</dbReference>
<dbReference type="InterPro" id="IPR011623">
    <property type="entry name" value="7TMR_DISM_rcpt_extracell_dom1"/>
</dbReference>
<dbReference type="InterPro" id="IPR011622">
    <property type="entry name" value="7TMR_DISM_rcpt_extracell_dom2"/>
</dbReference>
<feature type="transmembrane region" description="Helical" evidence="4">
    <location>
        <begin position="355"/>
        <end position="374"/>
    </location>
</feature>
<gene>
    <name evidence="6" type="ORF">K1718_14980</name>
</gene>
<keyword evidence="4" id="KW-0812">Transmembrane</keyword>
<evidence type="ECO:0000256" key="2">
    <source>
        <dbReference type="ARBA" id="ARBA00023125"/>
    </source>
</evidence>
<keyword evidence="4" id="KW-1133">Transmembrane helix</keyword>
<feature type="domain" description="HTH araC/xylS-type" evidence="5">
    <location>
        <begin position="509"/>
        <end position="609"/>
    </location>
</feature>
<dbReference type="Gene3D" id="1.10.10.60">
    <property type="entry name" value="Homeodomain-like"/>
    <property type="match status" value="1"/>
</dbReference>
<dbReference type="Pfam" id="PF12833">
    <property type="entry name" value="HTH_18"/>
    <property type="match status" value="1"/>
</dbReference>
<dbReference type="InterPro" id="IPR009057">
    <property type="entry name" value="Homeodomain-like_sf"/>
</dbReference>
<dbReference type="InterPro" id="IPR018060">
    <property type="entry name" value="HTH_AraC"/>
</dbReference>
<keyword evidence="7" id="KW-1185">Reference proteome</keyword>
<dbReference type="Pfam" id="PF07695">
    <property type="entry name" value="7TMR-DISM_7TM"/>
    <property type="match status" value="1"/>
</dbReference>
<evidence type="ECO:0000256" key="4">
    <source>
        <dbReference type="SAM" id="Phobius"/>
    </source>
</evidence>
<dbReference type="PANTHER" id="PTHR43280">
    <property type="entry name" value="ARAC-FAMILY TRANSCRIPTIONAL REGULATOR"/>
    <property type="match status" value="1"/>
</dbReference>
<dbReference type="Gene3D" id="2.60.40.2380">
    <property type="match status" value="1"/>
</dbReference>
<name>A0ABY8EWV3_9HYPH</name>